<dbReference type="Proteomes" id="UP000287033">
    <property type="component" value="Unassembled WGS sequence"/>
</dbReference>
<dbReference type="AlphaFoldDB" id="A0A401S826"/>
<dbReference type="EMBL" id="BEZZ01000128">
    <property type="protein sequence ID" value="GCC26545.1"/>
    <property type="molecule type" value="Genomic_DNA"/>
</dbReference>
<keyword evidence="2" id="KW-1185">Reference proteome</keyword>
<accession>A0A401S826</accession>
<dbReference type="InterPro" id="IPR027932">
    <property type="entry name" value="DUF4606"/>
</dbReference>
<dbReference type="PANTHER" id="PTHR35256">
    <property type="entry name" value="CHROMOSOME 8 OPEN READING FRAME 48"/>
    <property type="match status" value="1"/>
</dbReference>
<dbReference type="OMA" id="SQCPSCN"/>
<gene>
    <name evidence="1" type="ORF">chiPu_0004962</name>
</gene>
<dbReference type="Pfam" id="PF15379">
    <property type="entry name" value="DUF4606"/>
    <property type="match status" value="1"/>
</dbReference>
<protein>
    <submittedName>
        <fullName evidence="1">Uncharacterized protein</fullName>
    </submittedName>
</protein>
<organism evidence="1 2">
    <name type="scientific">Chiloscyllium punctatum</name>
    <name type="common">Brownbanded bambooshark</name>
    <name type="synonym">Hemiscyllium punctatum</name>
    <dbReference type="NCBI Taxonomy" id="137246"/>
    <lineage>
        <taxon>Eukaryota</taxon>
        <taxon>Metazoa</taxon>
        <taxon>Chordata</taxon>
        <taxon>Craniata</taxon>
        <taxon>Vertebrata</taxon>
        <taxon>Chondrichthyes</taxon>
        <taxon>Elasmobranchii</taxon>
        <taxon>Galeomorphii</taxon>
        <taxon>Galeoidea</taxon>
        <taxon>Orectolobiformes</taxon>
        <taxon>Hemiscylliidae</taxon>
        <taxon>Chiloscyllium</taxon>
    </lineage>
</organism>
<evidence type="ECO:0000313" key="2">
    <source>
        <dbReference type="Proteomes" id="UP000287033"/>
    </source>
</evidence>
<sequence>MANVTETSGGQFVISSPEDDSYVHCHSCSSNMVKYTDESFTSCTDETESGQSYSQSFESYHPFDEEFESKTESEATTIKSEMESLSPPNIKHETKEEFECCEDPEDLQAKQKFIEKHLNILKRNRFESSPHHLKEQYMVSCKEIAQFFSVESAPLQMYCHMKIEQIQRKFQQSESCKQVKPHSNKPLRRKTVPQPNCIVPQQLINQVRHKCISETVKQVMETSMHQPSRCTACVKKLSKLAEHNFLRVKRIQLEEMLLQDKIEEHIYTKDSLTQIGEIHRSLPKYSDAAAVVWKRLFDRKTQT</sequence>
<name>A0A401S826_CHIPU</name>
<evidence type="ECO:0000313" key="1">
    <source>
        <dbReference type="EMBL" id="GCC26545.1"/>
    </source>
</evidence>
<reference evidence="1 2" key="1">
    <citation type="journal article" date="2018" name="Nat. Ecol. Evol.">
        <title>Shark genomes provide insights into elasmobranch evolution and the origin of vertebrates.</title>
        <authorList>
            <person name="Hara Y"/>
            <person name="Yamaguchi K"/>
            <person name="Onimaru K"/>
            <person name="Kadota M"/>
            <person name="Koyanagi M"/>
            <person name="Keeley SD"/>
            <person name="Tatsumi K"/>
            <person name="Tanaka K"/>
            <person name="Motone F"/>
            <person name="Kageyama Y"/>
            <person name="Nozu R"/>
            <person name="Adachi N"/>
            <person name="Nishimura O"/>
            <person name="Nakagawa R"/>
            <person name="Tanegashima C"/>
            <person name="Kiyatake I"/>
            <person name="Matsumoto R"/>
            <person name="Murakumo K"/>
            <person name="Nishida K"/>
            <person name="Terakita A"/>
            <person name="Kuratani S"/>
            <person name="Sato K"/>
            <person name="Hyodo S Kuraku.S."/>
        </authorList>
    </citation>
    <scope>NUCLEOTIDE SEQUENCE [LARGE SCALE GENOMIC DNA]</scope>
</reference>
<proteinExistence type="predicted"/>
<dbReference type="PANTHER" id="PTHR35256:SF1">
    <property type="entry name" value="EXPRESSED SEQUENCE AI429214"/>
    <property type="match status" value="1"/>
</dbReference>
<dbReference type="OrthoDB" id="9976953at2759"/>
<comment type="caution">
    <text evidence="1">The sequence shown here is derived from an EMBL/GenBank/DDBJ whole genome shotgun (WGS) entry which is preliminary data.</text>
</comment>